<accession>A0A921FQL1</accession>
<gene>
    <name evidence="1" type="ORF">K8V32_14115</name>
</gene>
<dbReference type="Proteomes" id="UP000703315">
    <property type="component" value="Unassembled WGS sequence"/>
</dbReference>
<dbReference type="AlphaFoldDB" id="A0A921FQL1"/>
<proteinExistence type="predicted"/>
<reference evidence="1" key="1">
    <citation type="journal article" date="2021" name="PeerJ">
        <title>Extensive microbial diversity within the chicken gut microbiome revealed by metagenomics and culture.</title>
        <authorList>
            <person name="Gilroy R."/>
            <person name="Ravi A."/>
            <person name="Getino M."/>
            <person name="Pursley I."/>
            <person name="Horton D.L."/>
            <person name="Alikhan N.F."/>
            <person name="Baker D."/>
            <person name="Gharbi K."/>
            <person name="Hall N."/>
            <person name="Watson M."/>
            <person name="Adriaenssens E.M."/>
            <person name="Foster-Nyarko E."/>
            <person name="Jarju S."/>
            <person name="Secka A."/>
            <person name="Antonio M."/>
            <person name="Oren A."/>
            <person name="Chaudhuri R.R."/>
            <person name="La Ragione R."/>
            <person name="Hildebrand F."/>
            <person name="Pallen M.J."/>
        </authorList>
    </citation>
    <scope>NUCLEOTIDE SEQUENCE</scope>
    <source>
        <strain evidence="1">ChiHjej13B12-14962</strain>
    </source>
</reference>
<sequence>MRRGTRQDVIDPAHAWLRRPRRQAPGWRLALNGKRIFIVNKTQVRLRSVSGHLLAEPVILAPMAETIFGHNQAVGWKAMVE</sequence>
<name>A0A921FQL1_9MICC</name>
<comment type="caution">
    <text evidence="1">The sequence shown here is derived from an EMBL/GenBank/DDBJ whole genome shotgun (WGS) entry which is preliminary data.</text>
</comment>
<evidence type="ECO:0000313" key="1">
    <source>
        <dbReference type="EMBL" id="HJF15901.1"/>
    </source>
</evidence>
<dbReference type="EMBL" id="DYXC01000165">
    <property type="protein sequence ID" value="HJF15901.1"/>
    <property type="molecule type" value="Genomic_DNA"/>
</dbReference>
<reference evidence="1" key="2">
    <citation type="submission" date="2021-09" db="EMBL/GenBank/DDBJ databases">
        <authorList>
            <person name="Gilroy R."/>
        </authorList>
    </citation>
    <scope>NUCLEOTIDE SEQUENCE</scope>
    <source>
        <strain evidence="1">ChiHjej13B12-14962</strain>
    </source>
</reference>
<evidence type="ECO:0000313" key="2">
    <source>
        <dbReference type="Proteomes" id="UP000703315"/>
    </source>
</evidence>
<organism evidence="1 2">
    <name type="scientific">Enteractinococcus helveticum</name>
    <dbReference type="NCBI Taxonomy" id="1837282"/>
    <lineage>
        <taxon>Bacteria</taxon>
        <taxon>Bacillati</taxon>
        <taxon>Actinomycetota</taxon>
        <taxon>Actinomycetes</taxon>
        <taxon>Micrococcales</taxon>
        <taxon>Micrococcaceae</taxon>
    </lineage>
</organism>
<protein>
    <submittedName>
        <fullName evidence="1">Uncharacterized protein</fullName>
    </submittedName>
</protein>
<dbReference type="RefSeq" id="WP_303908860.1">
    <property type="nucleotide sequence ID" value="NZ_DYXC01000165.1"/>
</dbReference>